<proteinExistence type="predicted"/>
<dbReference type="HOGENOM" id="CLU_2741002_0_0_1"/>
<organism evidence="1 2">
    <name type="scientific">Pisolithus microcarpus 441</name>
    <dbReference type="NCBI Taxonomy" id="765257"/>
    <lineage>
        <taxon>Eukaryota</taxon>
        <taxon>Fungi</taxon>
        <taxon>Dikarya</taxon>
        <taxon>Basidiomycota</taxon>
        <taxon>Agaricomycotina</taxon>
        <taxon>Agaricomycetes</taxon>
        <taxon>Agaricomycetidae</taxon>
        <taxon>Boletales</taxon>
        <taxon>Sclerodermatineae</taxon>
        <taxon>Pisolithaceae</taxon>
        <taxon>Pisolithus</taxon>
    </lineage>
</organism>
<keyword evidence="2" id="KW-1185">Reference proteome</keyword>
<dbReference type="Proteomes" id="UP000054018">
    <property type="component" value="Unassembled WGS sequence"/>
</dbReference>
<sequence>MPAPAFSSLQIPHKHYSGCPLPLGYLDPRHFPDRFRFQITHMMQHSEVKISFGCLIFLLSISISHSVSIPD</sequence>
<gene>
    <name evidence="1" type="ORF">PISMIDRAFT_687121</name>
</gene>
<reference evidence="1 2" key="1">
    <citation type="submission" date="2014-04" db="EMBL/GenBank/DDBJ databases">
        <authorList>
            <consortium name="DOE Joint Genome Institute"/>
            <person name="Kuo A."/>
            <person name="Kohler A."/>
            <person name="Costa M.D."/>
            <person name="Nagy L.G."/>
            <person name="Floudas D."/>
            <person name="Copeland A."/>
            <person name="Barry K.W."/>
            <person name="Cichocki N."/>
            <person name="Veneault-Fourrey C."/>
            <person name="LaButti K."/>
            <person name="Lindquist E.A."/>
            <person name="Lipzen A."/>
            <person name="Lundell T."/>
            <person name="Morin E."/>
            <person name="Murat C."/>
            <person name="Sun H."/>
            <person name="Tunlid A."/>
            <person name="Henrissat B."/>
            <person name="Grigoriev I.V."/>
            <person name="Hibbett D.S."/>
            <person name="Martin F."/>
            <person name="Nordberg H.P."/>
            <person name="Cantor M.N."/>
            <person name="Hua S.X."/>
        </authorList>
    </citation>
    <scope>NUCLEOTIDE SEQUENCE [LARGE SCALE GENOMIC DNA]</scope>
    <source>
        <strain evidence="1 2">441</strain>
    </source>
</reference>
<name>A0A0C9XTE7_9AGAM</name>
<evidence type="ECO:0000313" key="1">
    <source>
        <dbReference type="EMBL" id="KIK15615.1"/>
    </source>
</evidence>
<protein>
    <submittedName>
        <fullName evidence="1">Uncharacterized protein</fullName>
    </submittedName>
</protein>
<dbReference type="EMBL" id="KN833883">
    <property type="protein sequence ID" value="KIK15615.1"/>
    <property type="molecule type" value="Genomic_DNA"/>
</dbReference>
<dbReference type="AlphaFoldDB" id="A0A0C9XTE7"/>
<accession>A0A0C9XTE7</accession>
<evidence type="ECO:0000313" key="2">
    <source>
        <dbReference type="Proteomes" id="UP000054018"/>
    </source>
</evidence>
<reference evidence="2" key="2">
    <citation type="submission" date="2015-01" db="EMBL/GenBank/DDBJ databases">
        <title>Evolutionary Origins and Diversification of the Mycorrhizal Mutualists.</title>
        <authorList>
            <consortium name="DOE Joint Genome Institute"/>
            <consortium name="Mycorrhizal Genomics Consortium"/>
            <person name="Kohler A."/>
            <person name="Kuo A."/>
            <person name="Nagy L.G."/>
            <person name="Floudas D."/>
            <person name="Copeland A."/>
            <person name="Barry K.W."/>
            <person name="Cichocki N."/>
            <person name="Veneault-Fourrey C."/>
            <person name="LaButti K."/>
            <person name="Lindquist E.A."/>
            <person name="Lipzen A."/>
            <person name="Lundell T."/>
            <person name="Morin E."/>
            <person name="Murat C."/>
            <person name="Riley R."/>
            <person name="Ohm R."/>
            <person name="Sun H."/>
            <person name="Tunlid A."/>
            <person name="Henrissat B."/>
            <person name="Grigoriev I.V."/>
            <person name="Hibbett D.S."/>
            <person name="Martin F."/>
        </authorList>
    </citation>
    <scope>NUCLEOTIDE SEQUENCE [LARGE SCALE GENOMIC DNA]</scope>
    <source>
        <strain evidence="2">441</strain>
    </source>
</reference>